<keyword evidence="7" id="KW-1185">Reference proteome</keyword>
<dbReference type="GO" id="GO:0005990">
    <property type="term" value="P:lactose catabolic process"/>
    <property type="evidence" value="ECO:0007669"/>
    <property type="project" value="TreeGrafter"/>
</dbReference>
<dbReference type="InterPro" id="IPR014718">
    <property type="entry name" value="GH-type_carb-bd"/>
</dbReference>
<dbReference type="Pfam" id="PF02929">
    <property type="entry name" value="Bgal_small_N"/>
    <property type="match status" value="1"/>
</dbReference>
<dbReference type="OrthoDB" id="408320at2759"/>
<dbReference type="Gene3D" id="2.70.98.10">
    <property type="match status" value="1"/>
</dbReference>
<dbReference type="SUPFAM" id="SSF74650">
    <property type="entry name" value="Galactose mutarotase-like"/>
    <property type="match status" value="1"/>
</dbReference>
<dbReference type="EMBL" id="JAAOAV010000104">
    <property type="protein sequence ID" value="KAF5601945.1"/>
    <property type="molecule type" value="Genomic_DNA"/>
</dbReference>
<dbReference type="InterPro" id="IPR036156">
    <property type="entry name" value="Beta-gal/glucu_dom_sf"/>
</dbReference>
<dbReference type="InterPro" id="IPR013783">
    <property type="entry name" value="Ig-like_fold"/>
</dbReference>
<dbReference type="Gene3D" id="2.60.40.10">
    <property type="entry name" value="Immunoglobulins"/>
    <property type="match status" value="1"/>
</dbReference>
<dbReference type="SMART" id="SM01038">
    <property type="entry name" value="Bgal_small_N"/>
    <property type="match status" value="1"/>
</dbReference>
<dbReference type="InterPro" id="IPR017853">
    <property type="entry name" value="GH"/>
</dbReference>
<dbReference type="GeneID" id="59321000"/>
<proteinExistence type="predicted"/>
<evidence type="ECO:0000256" key="4">
    <source>
        <dbReference type="ARBA" id="ARBA00023295"/>
    </source>
</evidence>
<comment type="catalytic activity">
    <reaction evidence="1">
        <text>Hydrolysis of terminal non-reducing beta-D-galactose residues in beta-D-galactosides.</text>
        <dbReference type="EC" id="3.2.1.23"/>
    </reaction>
</comment>
<dbReference type="InterPro" id="IPR050347">
    <property type="entry name" value="Bact_Beta-galactosidase"/>
</dbReference>
<keyword evidence="3 6" id="KW-0378">Hydrolase</keyword>
<dbReference type="GO" id="GO:0009341">
    <property type="term" value="C:beta-galactosidase complex"/>
    <property type="evidence" value="ECO:0007669"/>
    <property type="project" value="InterPro"/>
</dbReference>
<dbReference type="Pfam" id="PF16353">
    <property type="entry name" value="LacZ_4"/>
    <property type="match status" value="1"/>
</dbReference>
<dbReference type="InterPro" id="IPR006103">
    <property type="entry name" value="Glyco_hydro_2_cat"/>
</dbReference>
<dbReference type="PANTHER" id="PTHR46323">
    <property type="entry name" value="BETA-GALACTOSIDASE"/>
    <property type="match status" value="1"/>
</dbReference>
<evidence type="ECO:0000256" key="3">
    <source>
        <dbReference type="ARBA" id="ARBA00022801"/>
    </source>
</evidence>
<name>A0A8H5PR99_GIBSU</name>
<dbReference type="InterPro" id="IPR011013">
    <property type="entry name" value="Gal_mutarotase_sf_dom"/>
</dbReference>
<dbReference type="AlphaFoldDB" id="A0A8H5PR99"/>
<evidence type="ECO:0000256" key="1">
    <source>
        <dbReference type="ARBA" id="ARBA00001412"/>
    </source>
</evidence>
<dbReference type="RefSeq" id="XP_036536533.1">
    <property type="nucleotide sequence ID" value="XM_036686282.1"/>
</dbReference>
<gene>
    <name evidence="6" type="ORF">FSUBG_7927</name>
</gene>
<feature type="domain" description="Beta galactosidase small chain/" evidence="5">
    <location>
        <begin position="266"/>
        <end position="534"/>
    </location>
</feature>
<dbReference type="PANTHER" id="PTHR46323:SF2">
    <property type="entry name" value="BETA-GALACTOSIDASE"/>
    <property type="match status" value="1"/>
</dbReference>
<protein>
    <recommendedName>
        <fullName evidence="2">beta-galactosidase</fullName>
        <ecNumber evidence="2">3.2.1.23</ecNumber>
    </recommendedName>
</protein>
<dbReference type="GO" id="GO:0004565">
    <property type="term" value="F:beta-galactosidase activity"/>
    <property type="evidence" value="ECO:0007669"/>
    <property type="project" value="UniProtKB-EC"/>
</dbReference>
<reference evidence="6 7" key="1">
    <citation type="submission" date="2020-05" db="EMBL/GenBank/DDBJ databases">
        <title>Identification and distribution of gene clusters putatively required for synthesis of sphingolipid metabolism inhibitors in phylogenetically diverse species of the filamentous fungus Fusarium.</title>
        <authorList>
            <person name="Kim H.-S."/>
            <person name="Busman M."/>
            <person name="Brown D.W."/>
            <person name="Divon H."/>
            <person name="Uhlig S."/>
            <person name="Proctor R.H."/>
        </authorList>
    </citation>
    <scope>NUCLEOTIDE SEQUENCE [LARGE SCALE GENOMIC DNA]</scope>
    <source>
        <strain evidence="6 7">NRRL 66333</strain>
    </source>
</reference>
<dbReference type="SUPFAM" id="SSF49303">
    <property type="entry name" value="beta-Galactosidase/glucuronidase domain"/>
    <property type="match status" value="1"/>
</dbReference>
<dbReference type="Pfam" id="PF02836">
    <property type="entry name" value="Glyco_hydro_2_C"/>
    <property type="match status" value="1"/>
</dbReference>
<dbReference type="SUPFAM" id="SSF51445">
    <property type="entry name" value="(Trans)glycosidases"/>
    <property type="match status" value="1"/>
</dbReference>
<dbReference type="InterPro" id="IPR032312">
    <property type="entry name" value="LacZ_4"/>
</dbReference>
<evidence type="ECO:0000256" key="2">
    <source>
        <dbReference type="ARBA" id="ARBA00012756"/>
    </source>
</evidence>
<keyword evidence="4" id="KW-0326">Glycosidase</keyword>
<dbReference type="InterPro" id="IPR004199">
    <property type="entry name" value="B-gal_small/dom_5"/>
</dbReference>
<dbReference type="EC" id="3.2.1.23" evidence="2"/>
<dbReference type="Proteomes" id="UP000547976">
    <property type="component" value="Unassembled WGS sequence"/>
</dbReference>
<accession>A0A8H5PR99</accession>
<comment type="caution">
    <text evidence="6">The sequence shown here is derived from an EMBL/GenBank/DDBJ whole genome shotgun (WGS) entry which is preliminary data.</text>
</comment>
<dbReference type="GO" id="GO:0030246">
    <property type="term" value="F:carbohydrate binding"/>
    <property type="evidence" value="ECO:0007669"/>
    <property type="project" value="InterPro"/>
</dbReference>
<dbReference type="Gene3D" id="3.20.20.80">
    <property type="entry name" value="Glycosidases"/>
    <property type="match status" value="1"/>
</dbReference>
<organism evidence="6 7">
    <name type="scientific">Gibberella subglutinans</name>
    <name type="common">Fusarium subglutinans</name>
    <dbReference type="NCBI Taxonomy" id="42677"/>
    <lineage>
        <taxon>Eukaryota</taxon>
        <taxon>Fungi</taxon>
        <taxon>Dikarya</taxon>
        <taxon>Ascomycota</taxon>
        <taxon>Pezizomycotina</taxon>
        <taxon>Sordariomycetes</taxon>
        <taxon>Hypocreomycetidae</taxon>
        <taxon>Hypocreales</taxon>
        <taxon>Nectriaceae</taxon>
        <taxon>Fusarium</taxon>
        <taxon>Fusarium fujikuroi species complex</taxon>
    </lineage>
</organism>
<sequence length="536" mass="60184">MAEADLETHGFDPVERTAIQGSEHMDGREVQELSYSKAARWTSDNAEWHSTYLDRVSQLVERFKNFTCIVFWSLGNEAFYGQNHAAMYRWIKSSKRGILPDFVMYATPDELVQHVKENPDRALIQCEYGHAMGNEPVSVRLEKDKIIFKNHYDFADLSHLVASWHLVGETGDTTPTPLELLITLPGEESAVDFPSPPNDFRGETWLSIHIFLKNETVWAPQGHEVAWSQMLLSKPQASGLAPVIGNRDLVLSLQEFPGKLVVSWPSLDQPFDIDLVSGNLTWANEKGTVLSKGPELSLYRALTQNDLGFGGDGKEWSKFRVAEASTHIQCFTWSVNEDHTVTVKAAVRVAPPVLEWACDADITYTLGFGAISIHVKGGFSGTVPKHIPRLGLTMSLPKVYNKATWFGRGPGESYRDKKEGARFGRWSASIEDLQTKYEWPQENGNRSDVRWVRIESGNATLLACMDVPLNFSLRKYSLEDLDKSLHPYELTELDETVCNLDFAHHGIGSGSCGPLAFEGDRLETKSFEFRTLLKVV</sequence>
<evidence type="ECO:0000313" key="6">
    <source>
        <dbReference type="EMBL" id="KAF5601945.1"/>
    </source>
</evidence>
<evidence type="ECO:0000259" key="5">
    <source>
        <dbReference type="SMART" id="SM01038"/>
    </source>
</evidence>
<evidence type="ECO:0000313" key="7">
    <source>
        <dbReference type="Proteomes" id="UP000547976"/>
    </source>
</evidence>